<dbReference type="Proteomes" id="UP000886998">
    <property type="component" value="Unassembled WGS sequence"/>
</dbReference>
<dbReference type="AlphaFoldDB" id="A0A8X7C0G2"/>
<proteinExistence type="predicted"/>
<organism evidence="1 2">
    <name type="scientific">Trichonephila inaurata madagascariensis</name>
    <dbReference type="NCBI Taxonomy" id="2747483"/>
    <lineage>
        <taxon>Eukaryota</taxon>
        <taxon>Metazoa</taxon>
        <taxon>Ecdysozoa</taxon>
        <taxon>Arthropoda</taxon>
        <taxon>Chelicerata</taxon>
        <taxon>Arachnida</taxon>
        <taxon>Araneae</taxon>
        <taxon>Araneomorphae</taxon>
        <taxon>Entelegynae</taxon>
        <taxon>Araneoidea</taxon>
        <taxon>Nephilidae</taxon>
        <taxon>Trichonephila</taxon>
        <taxon>Trichonephila inaurata</taxon>
    </lineage>
</organism>
<evidence type="ECO:0000313" key="1">
    <source>
        <dbReference type="EMBL" id="GFY50730.1"/>
    </source>
</evidence>
<name>A0A8X7C0G2_9ARAC</name>
<accession>A0A8X7C0G2</accession>
<evidence type="ECO:0000313" key="2">
    <source>
        <dbReference type="Proteomes" id="UP000886998"/>
    </source>
</evidence>
<sequence length="132" mass="15001">MTHNTLTSRRRRVWSHIMDCVRKYVMDCSSEEQRTKFNEAVSNSIDSVHAICSSERETMDFYRTAAVHYDILMVGPPQTMKPEFIFAQTEEDLSNPRCPPPMDPSHDNISGNEVACRLAKEGSVNQTVTDSS</sequence>
<protein>
    <submittedName>
        <fullName evidence="1">Uncharacterized protein</fullName>
    </submittedName>
</protein>
<dbReference type="OrthoDB" id="10051804at2759"/>
<dbReference type="EMBL" id="BMAV01007671">
    <property type="protein sequence ID" value="GFY50730.1"/>
    <property type="molecule type" value="Genomic_DNA"/>
</dbReference>
<keyword evidence="2" id="KW-1185">Reference proteome</keyword>
<reference evidence="1" key="1">
    <citation type="submission" date="2020-08" db="EMBL/GenBank/DDBJ databases">
        <title>Multicomponent nature underlies the extraordinary mechanical properties of spider dragline silk.</title>
        <authorList>
            <person name="Kono N."/>
            <person name="Nakamura H."/>
            <person name="Mori M."/>
            <person name="Yoshida Y."/>
            <person name="Ohtoshi R."/>
            <person name="Malay A.D."/>
            <person name="Moran D.A.P."/>
            <person name="Tomita M."/>
            <person name="Numata K."/>
            <person name="Arakawa K."/>
        </authorList>
    </citation>
    <scope>NUCLEOTIDE SEQUENCE</scope>
</reference>
<comment type="caution">
    <text evidence="1">The sequence shown here is derived from an EMBL/GenBank/DDBJ whole genome shotgun (WGS) entry which is preliminary data.</text>
</comment>
<gene>
    <name evidence="1" type="primary">X975_13116</name>
    <name evidence="1" type="ORF">TNIN_327221</name>
</gene>